<dbReference type="Proteomes" id="UP000316093">
    <property type="component" value="Chromosome"/>
</dbReference>
<protein>
    <submittedName>
        <fullName evidence="1">Uncharacterized protein</fullName>
    </submittedName>
</protein>
<sequence>MKKVHEPSAEQLMNEAKEWVQCARSVSEFLADLIHDADSVECKQVALSLEAITGMTRQGLRRMGEAHAAFHRQIAAIPRA</sequence>
<dbReference type="RefSeq" id="WP_139980850.1">
    <property type="nucleotide sequence ID" value="NZ_CP041046.1"/>
</dbReference>
<name>A0A4Y5Z117_9GAMM</name>
<proteinExistence type="predicted"/>
<evidence type="ECO:0000313" key="2">
    <source>
        <dbReference type="Proteomes" id="UP000316093"/>
    </source>
</evidence>
<accession>A0A4Y5Z117</accession>
<evidence type="ECO:0000313" key="1">
    <source>
        <dbReference type="EMBL" id="QDE38891.1"/>
    </source>
</evidence>
<dbReference type="EMBL" id="CP041046">
    <property type="protein sequence ID" value="QDE38891.1"/>
    <property type="molecule type" value="Genomic_DNA"/>
</dbReference>
<dbReference type="OrthoDB" id="5957866at2"/>
<keyword evidence="2" id="KW-1185">Reference proteome</keyword>
<reference evidence="1 2" key="1">
    <citation type="submission" date="2019-06" db="EMBL/GenBank/DDBJ databases">
        <title>A complete genome sequence for Luteibacter pinisoli MAH-14.</title>
        <authorList>
            <person name="Baltrus D.A."/>
        </authorList>
    </citation>
    <scope>NUCLEOTIDE SEQUENCE [LARGE SCALE GENOMIC DNA]</scope>
    <source>
        <strain evidence="1 2">MAH-14</strain>
    </source>
</reference>
<organism evidence="1 2">
    <name type="scientific">Luteibacter pinisoli</name>
    <dbReference type="NCBI Taxonomy" id="2589080"/>
    <lineage>
        <taxon>Bacteria</taxon>
        <taxon>Pseudomonadati</taxon>
        <taxon>Pseudomonadota</taxon>
        <taxon>Gammaproteobacteria</taxon>
        <taxon>Lysobacterales</taxon>
        <taxon>Rhodanobacteraceae</taxon>
        <taxon>Luteibacter</taxon>
    </lineage>
</organism>
<dbReference type="KEGG" id="lpy:FIV34_06600"/>
<gene>
    <name evidence="1" type="ORF">FIV34_06600</name>
</gene>
<dbReference type="AlphaFoldDB" id="A0A4Y5Z117"/>